<proteinExistence type="predicted"/>
<accession>A0A2W7JY48</accession>
<keyword evidence="3" id="KW-1185">Reference proteome</keyword>
<feature type="transmembrane region" description="Helical" evidence="1">
    <location>
        <begin position="332"/>
        <end position="350"/>
    </location>
</feature>
<dbReference type="EMBL" id="QKYU01000024">
    <property type="protein sequence ID" value="PZW40420.1"/>
    <property type="molecule type" value="Genomic_DNA"/>
</dbReference>
<dbReference type="Proteomes" id="UP000249688">
    <property type="component" value="Unassembled WGS sequence"/>
</dbReference>
<dbReference type="RefSeq" id="WP_146422957.1">
    <property type="nucleotide sequence ID" value="NZ_QKYU01000024.1"/>
</dbReference>
<evidence type="ECO:0008006" key="4">
    <source>
        <dbReference type="Google" id="ProtNLM"/>
    </source>
</evidence>
<keyword evidence="1" id="KW-1133">Transmembrane helix</keyword>
<evidence type="ECO:0000256" key="1">
    <source>
        <dbReference type="SAM" id="Phobius"/>
    </source>
</evidence>
<evidence type="ECO:0000313" key="2">
    <source>
        <dbReference type="EMBL" id="PZW40420.1"/>
    </source>
</evidence>
<name>A0A2W7JY48_9PROT</name>
<evidence type="ECO:0000313" key="3">
    <source>
        <dbReference type="Proteomes" id="UP000249688"/>
    </source>
</evidence>
<dbReference type="AlphaFoldDB" id="A0A2W7JY48"/>
<reference evidence="2 3" key="1">
    <citation type="submission" date="2018-06" db="EMBL/GenBank/DDBJ databases">
        <title>Genomic Encyclopedia of Archaeal and Bacterial Type Strains, Phase II (KMG-II): from individual species to whole genera.</title>
        <authorList>
            <person name="Goeker M."/>
        </authorList>
    </citation>
    <scope>NUCLEOTIDE SEQUENCE [LARGE SCALE GENOMIC DNA]</scope>
    <source>
        <strain evidence="2 3">DSM 24525</strain>
    </source>
</reference>
<feature type="transmembrane region" description="Helical" evidence="1">
    <location>
        <begin position="281"/>
        <end position="298"/>
    </location>
</feature>
<gene>
    <name evidence="2" type="ORF">C8P66_12460</name>
</gene>
<keyword evidence="1" id="KW-0472">Membrane</keyword>
<feature type="transmembrane region" description="Helical" evidence="1">
    <location>
        <begin position="113"/>
        <end position="139"/>
    </location>
</feature>
<feature type="transmembrane region" description="Helical" evidence="1">
    <location>
        <begin position="151"/>
        <end position="178"/>
    </location>
</feature>
<protein>
    <recommendedName>
        <fullName evidence="4">Membrane protein 6-pyruvoyl-tetrahydropterin synthase-related domain-containing protein</fullName>
    </recommendedName>
</protein>
<comment type="caution">
    <text evidence="2">The sequence shown here is derived from an EMBL/GenBank/DDBJ whole genome shotgun (WGS) entry which is preliminary data.</text>
</comment>
<keyword evidence="1" id="KW-0812">Transmembrane</keyword>
<feature type="transmembrane region" description="Helical" evidence="1">
    <location>
        <begin position="66"/>
        <end position="92"/>
    </location>
</feature>
<feature type="transmembrane region" description="Helical" evidence="1">
    <location>
        <begin position="242"/>
        <end position="269"/>
    </location>
</feature>
<dbReference type="OrthoDB" id="9049811at2"/>
<organism evidence="2 3">
    <name type="scientific">Humitalea rosea</name>
    <dbReference type="NCBI Taxonomy" id="990373"/>
    <lineage>
        <taxon>Bacteria</taxon>
        <taxon>Pseudomonadati</taxon>
        <taxon>Pseudomonadota</taxon>
        <taxon>Alphaproteobacteria</taxon>
        <taxon>Acetobacterales</taxon>
        <taxon>Roseomonadaceae</taxon>
        <taxon>Humitalea</taxon>
    </lineage>
</organism>
<feature type="transmembrane region" description="Helical" evidence="1">
    <location>
        <begin position="190"/>
        <end position="210"/>
    </location>
</feature>
<sequence>MLLLSFAALLPWFAELPPMVDLPQHAGQVAAMMDLLLGDFRWSGLAHLNFATPYLVAYLSAAALHLVFPIATAFKILLSLSYLATVGGLVLLRRRLGGDARLDWLFLPSFFGFPYLWGFLPFLVAAPVCILMLAVGHAYAERGGGLPGLRLLLMGCLLFFSHGLMFLLGGAISGGFLLPRLFRRERPLTALWPFLILAGIAMVYFLTAPLPVDFDANGVPSHAYGAHLRTNWGATWQRLGEFFVYPLGTIADLSLSPLCFAFFAVPLVLGARIDWRRMDRLFPFATIVAIWMLVPNTAMQTGFLYERFALFSLPFYALMFEAAPATPFRARVALLLGLSACLIFFGISTRRLLRYEVEAQDFNHVLGVAAPGGLALSLIFDRNSPAMNNRDLYMHFPAWYQARSHGFVEFNFAFFLPGIVRYRRGEEPNLPESIELRPEAFRFTEHGGARYDYIFTRGASPAQIATLADGACSLTPLAQAGAWALYAGCPAR</sequence>